<dbReference type="PANTHER" id="PTHR30487">
    <property type="entry name" value="TYPE 4 PREPILIN-LIKE PROTEINS LEADER PEPTIDE-PROCESSING ENZYME"/>
    <property type="match status" value="1"/>
</dbReference>
<evidence type="ECO:0000256" key="2">
    <source>
        <dbReference type="ARBA" id="ARBA00005801"/>
    </source>
</evidence>
<proteinExistence type="inferred from homology"/>
<keyword evidence="3" id="KW-1003">Cell membrane</keyword>
<evidence type="ECO:0000256" key="1">
    <source>
        <dbReference type="ARBA" id="ARBA00004429"/>
    </source>
</evidence>
<comment type="caution">
    <text evidence="14">The sequence shown here is derived from an EMBL/GenBank/DDBJ whole genome shotgun (WGS) entry which is preliminary data.</text>
</comment>
<evidence type="ECO:0000256" key="9">
    <source>
        <dbReference type="RuleBase" id="RU003794"/>
    </source>
</evidence>
<keyword evidence="5 9" id="KW-0812">Transmembrane</keyword>
<dbReference type="InterPro" id="IPR000045">
    <property type="entry name" value="Prepilin_IV_endopep_pep"/>
</dbReference>
<dbReference type="InterPro" id="IPR050882">
    <property type="entry name" value="Prepilin_peptidase/N-MTase"/>
</dbReference>
<protein>
    <recommendedName>
        <fullName evidence="9">Prepilin leader peptidase/N-methyltransferase</fullName>
        <ecNumber evidence="9">2.1.1.-</ecNumber>
        <ecNumber evidence="9">3.4.23.43</ecNumber>
    </recommendedName>
</protein>
<evidence type="ECO:0000256" key="10">
    <source>
        <dbReference type="SAM" id="MobiDB-lite"/>
    </source>
</evidence>
<dbReference type="EC" id="3.4.23.43" evidence="9"/>
<comment type="function">
    <text evidence="9">Plays an essential role in type IV pili and type II pseudopili formation by proteolytically removing the leader sequence from substrate proteins and subsequently monomethylating the alpha-amino group of the newly exposed N-terminal phenylalanine.</text>
</comment>
<comment type="catalytic activity">
    <reaction evidence="9">
        <text>Typically cleaves a -Gly-|-Phe- bond to release an N-terminal, basic peptide of 5-8 residues from type IV prepilin, and then N-methylates the new N-terminal amino group, the methyl donor being S-adenosyl-L-methionine.</text>
        <dbReference type="EC" id="3.4.23.43"/>
    </reaction>
</comment>
<dbReference type="Pfam" id="PF01478">
    <property type="entry name" value="Peptidase_A24"/>
    <property type="match status" value="1"/>
</dbReference>
<keyword evidence="9" id="KW-0511">Multifunctional enzyme</keyword>
<evidence type="ECO:0000256" key="4">
    <source>
        <dbReference type="ARBA" id="ARBA00022519"/>
    </source>
</evidence>
<keyword evidence="9" id="KW-0645">Protease</keyword>
<keyword evidence="15" id="KW-1185">Reference proteome</keyword>
<keyword evidence="9" id="KW-0489">Methyltransferase</keyword>
<feature type="transmembrane region" description="Helical" evidence="11">
    <location>
        <begin position="313"/>
        <end position="333"/>
    </location>
</feature>
<dbReference type="PANTHER" id="PTHR30487:SF0">
    <property type="entry name" value="PREPILIN LEADER PEPTIDASE_N-METHYLTRANSFERASE-RELATED"/>
    <property type="match status" value="1"/>
</dbReference>
<evidence type="ECO:0000256" key="5">
    <source>
        <dbReference type="ARBA" id="ARBA00022692"/>
    </source>
</evidence>
<evidence type="ECO:0000259" key="12">
    <source>
        <dbReference type="Pfam" id="PF01478"/>
    </source>
</evidence>
<feature type="transmembrane region" description="Helical" evidence="11">
    <location>
        <begin position="345"/>
        <end position="364"/>
    </location>
</feature>
<comment type="subcellular location">
    <subcellularLocation>
        <location evidence="1">Cell inner membrane</location>
        <topology evidence="1">Multi-pass membrane protein</topology>
    </subcellularLocation>
    <subcellularLocation>
        <location evidence="9">Cell membrane</location>
        <topology evidence="9">Multi-pass membrane protein</topology>
    </subcellularLocation>
</comment>
<gene>
    <name evidence="14" type="ORF">FJ657_14475</name>
</gene>
<evidence type="ECO:0000259" key="13">
    <source>
        <dbReference type="Pfam" id="PF06750"/>
    </source>
</evidence>
<accession>A0A506Y1G0</accession>
<feature type="compositionally biased region" description="Basic and acidic residues" evidence="10">
    <location>
        <begin position="73"/>
        <end position="91"/>
    </location>
</feature>
<evidence type="ECO:0000256" key="8">
    <source>
        <dbReference type="RuleBase" id="RU003793"/>
    </source>
</evidence>
<dbReference type="GO" id="GO:0032259">
    <property type="term" value="P:methylation"/>
    <property type="evidence" value="ECO:0007669"/>
    <property type="project" value="UniProtKB-KW"/>
</dbReference>
<dbReference type="OrthoDB" id="2087435at2"/>
<feature type="region of interest" description="Disordered" evidence="10">
    <location>
        <begin position="1"/>
        <end position="27"/>
    </location>
</feature>
<name>A0A506Y1G0_9MICO</name>
<dbReference type="PRINTS" id="PR00864">
    <property type="entry name" value="PREPILNPTASE"/>
</dbReference>
<feature type="transmembrane region" description="Helical" evidence="11">
    <location>
        <begin position="208"/>
        <end position="229"/>
    </location>
</feature>
<feature type="domain" description="Prepilin peptidase A24 N-terminal" evidence="13">
    <location>
        <begin position="111"/>
        <end position="191"/>
    </location>
</feature>
<dbReference type="InterPro" id="IPR010627">
    <property type="entry name" value="Prepilin_pept_A24_N"/>
</dbReference>
<feature type="transmembrane region" description="Helical" evidence="11">
    <location>
        <begin position="101"/>
        <end position="124"/>
    </location>
</feature>
<dbReference type="Gene3D" id="1.20.120.1220">
    <property type="match status" value="1"/>
</dbReference>
<evidence type="ECO:0000313" key="14">
    <source>
        <dbReference type="EMBL" id="TPW74778.1"/>
    </source>
</evidence>
<organism evidence="14 15">
    <name type="scientific">Schumannella soli</name>
    <dbReference type="NCBI Taxonomy" id="2590779"/>
    <lineage>
        <taxon>Bacteria</taxon>
        <taxon>Bacillati</taxon>
        <taxon>Actinomycetota</taxon>
        <taxon>Actinomycetes</taxon>
        <taxon>Micrococcales</taxon>
        <taxon>Microbacteriaceae</taxon>
        <taxon>Schumannella</taxon>
    </lineage>
</organism>
<keyword evidence="9" id="KW-0808">Transferase</keyword>
<keyword evidence="7 11" id="KW-0472">Membrane</keyword>
<feature type="transmembrane region" description="Helical" evidence="11">
    <location>
        <begin position="271"/>
        <end position="293"/>
    </location>
</feature>
<keyword evidence="6 11" id="KW-1133">Transmembrane helix</keyword>
<feature type="compositionally biased region" description="Basic and acidic residues" evidence="10">
    <location>
        <begin position="1"/>
        <end position="21"/>
    </location>
</feature>
<feature type="transmembrane region" description="Helical" evidence="11">
    <location>
        <begin position="241"/>
        <end position="259"/>
    </location>
</feature>
<keyword evidence="4" id="KW-0997">Cell inner membrane</keyword>
<comment type="similarity">
    <text evidence="2 8">Belongs to the peptidase A24 family.</text>
</comment>
<dbReference type="GO" id="GO:0005886">
    <property type="term" value="C:plasma membrane"/>
    <property type="evidence" value="ECO:0007669"/>
    <property type="project" value="UniProtKB-SubCell"/>
</dbReference>
<dbReference type="GO" id="GO:0006465">
    <property type="term" value="P:signal peptide processing"/>
    <property type="evidence" value="ECO:0007669"/>
    <property type="project" value="TreeGrafter"/>
</dbReference>
<feature type="region of interest" description="Disordered" evidence="10">
    <location>
        <begin position="55"/>
        <end position="91"/>
    </location>
</feature>
<dbReference type="GO" id="GO:0008168">
    <property type="term" value="F:methyltransferase activity"/>
    <property type="evidence" value="ECO:0007669"/>
    <property type="project" value="UniProtKB-KW"/>
</dbReference>
<evidence type="ECO:0000256" key="11">
    <source>
        <dbReference type="SAM" id="Phobius"/>
    </source>
</evidence>
<dbReference type="EC" id="2.1.1.-" evidence="9"/>
<dbReference type="InterPro" id="IPR014032">
    <property type="entry name" value="Peptidase_A24A_bac"/>
</dbReference>
<feature type="domain" description="Prepilin type IV endopeptidase peptidase" evidence="12">
    <location>
        <begin position="220"/>
        <end position="329"/>
    </location>
</feature>
<dbReference type="EMBL" id="VHQG01000004">
    <property type="protein sequence ID" value="TPW74778.1"/>
    <property type="molecule type" value="Genomic_DNA"/>
</dbReference>
<reference evidence="14 15" key="1">
    <citation type="submission" date="2019-06" db="EMBL/GenBank/DDBJ databases">
        <authorList>
            <person name="Li F."/>
        </authorList>
    </citation>
    <scope>NUCLEOTIDE SEQUENCE [LARGE SCALE GENOMIC DNA]</scope>
    <source>
        <strain evidence="14 15">10F1D-1</strain>
    </source>
</reference>
<dbReference type="GO" id="GO:0004190">
    <property type="term" value="F:aspartic-type endopeptidase activity"/>
    <property type="evidence" value="ECO:0007669"/>
    <property type="project" value="UniProtKB-EC"/>
</dbReference>
<dbReference type="Pfam" id="PF06750">
    <property type="entry name" value="A24_N_bact"/>
    <property type="match status" value="1"/>
</dbReference>
<sequence>MQRRVHELRDCGREREPQDPHHQRHARAEVPWLGCEHCLPQRLQRRDRSRLRQGLRLRHPLQDQRAAEVPQADVDHLQREPVRHHQDGLHRDRSADPVIPFLLLAVVLTAVLGLAVGSFTNVVVYRVPAGLSVVHPRSACPRCSTPIAARDNVPVLSWLLLRAKCRTCALPISARYPLVELAVGVFWVAVTTWMVMAQPPLAEPGPAAAFMLQLTALLYVATISIALALIDIDTKTLPDRIVWPSYAVVGVLLAAAGVLNGDLEAVARAAAGAGILVGAYFILLMVSGGMGLGDVKLAGVLGLVLGWFGWQQLIVGAGAAFLLGGVFSIVLIALGRVKRKQGIPFGPWMIAGAWIGIFAGVPIADTYLSLVGLR</sequence>
<feature type="transmembrane region" description="Helical" evidence="11">
    <location>
        <begin position="176"/>
        <end position="196"/>
    </location>
</feature>
<keyword evidence="9" id="KW-0378">Hydrolase</keyword>
<evidence type="ECO:0000256" key="7">
    <source>
        <dbReference type="ARBA" id="ARBA00023136"/>
    </source>
</evidence>
<dbReference type="Proteomes" id="UP000316252">
    <property type="component" value="Unassembled WGS sequence"/>
</dbReference>
<evidence type="ECO:0000313" key="15">
    <source>
        <dbReference type="Proteomes" id="UP000316252"/>
    </source>
</evidence>
<dbReference type="AlphaFoldDB" id="A0A506Y1G0"/>
<evidence type="ECO:0000256" key="3">
    <source>
        <dbReference type="ARBA" id="ARBA00022475"/>
    </source>
</evidence>
<evidence type="ECO:0000256" key="6">
    <source>
        <dbReference type="ARBA" id="ARBA00022989"/>
    </source>
</evidence>